<dbReference type="PANTHER" id="PTHR21600:SF81">
    <property type="entry name" value="21S RRNA PSEUDOURIDINE(2819) SYNTHASE"/>
    <property type="match status" value="1"/>
</dbReference>
<dbReference type="InterPro" id="IPR006224">
    <property type="entry name" value="PsdUridine_synth_RluA-like_CS"/>
</dbReference>
<evidence type="ECO:0000256" key="11">
    <source>
        <dbReference type="ARBA" id="ARBA00042700"/>
    </source>
</evidence>
<proteinExistence type="inferred from homology"/>
<dbReference type="OrthoDB" id="428658at2759"/>
<comment type="caution">
    <text evidence="13">The sequence shown here is derived from an EMBL/GenBank/DDBJ whole genome shotgun (WGS) entry which is preliminary data.</text>
</comment>
<dbReference type="InterPro" id="IPR020103">
    <property type="entry name" value="PsdUridine_synth_cat_dom_sf"/>
</dbReference>
<evidence type="ECO:0000256" key="5">
    <source>
        <dbReference type="ARBA" id="ARBA00036927"/>
    </source>
</evidence>
<dbReference type="InterPro" id="IPR050188">
    <property type="entry name" value="RluA_PseudoU_synthase"/>
</dbReference>
<protein>
    <recommendedName>
        <fullName evidence="8">21S rRNA pseudouridine(2819) synthase</fullName>
        <ecNumber evidence="7">5.4.99.43</ecNumber>
    </recommendedName>
    <alternativeName>
        <fullName evidence="10">Pseudouridine synthase 5</fullName>
    </alternativeName>
    <alternativeName>
        <fullName evidence="9">Pseudouridylate synthase PUS5</fullName>
    </alternativeName>
    <alternativeName>
        <fullName evidence="11">Uracil hydrolyase PUS5</fullName>
    </alternativeName>
</protein>
<comment type="similarity">
    <text evidence="2">Belongs to the pseudouridine synthase RluA family.</text>
</comment>
<name>A0A8H6SXJ7_9AGAR</name>
<dbReference type="SUPFAM" id="SSF55120">
    <property type="entry name" value="Pseudouridine synthase"/>
    <property type="match status" value="1"/>
</dbReference>
<dbReference type="InterPro" id="IPR006145">
    <property type="entry name" value="PsdUridine_synth_RsuA/RluA"/>
</dbReference>
<organism evidence="13 14">
    <name type="scientific">Mycena indigotica</name>
    <dbReference type="NCBI Taxonomy" id="2126181"/>
    <lineage>
        <taxon>Eukaryota</taxon>
        <taxon>Fungi</taxon>
        <taxon>Dikarya</taxon>
        <taxon>Basidiomycota</taxon>
        <taxon>Agaricomycotina</taxon>
        <taxon>Agaricomycetes</taxon>
        <taxon>Agaricomycetidae</taxon>
        <taxon>Agaricales</taxon>
        <taxon>Marasmiineae</taxon>
        <taxon>Mycenaceae</taxon>
        <taxon>Mycena</taxon>
    </lineage>
</organism>
<evidence type="ECO:0000313" key="14">
    <source>
        <dbReference type="Proteomes" id="UP000636479"/>
    </source>
</evidence>
<keyword evidence="14" id="KW-1185">Reference proteome</keyword>
<evidence type="ECO:0000313" key="13">
    <source>
        <dbReference type="EMBL" id="KAF7306506.1"/>
    </source>
</evidence>
<dbReference type="AlphaFoldDB" id="A0A8H6SXJ7"/>
<evidence type="ECO:0000256" key="2">
    <source>
        <dbReference type="ARBA" id="ARBA00010876"/>
    </source>
</evidence>
<evidence type="ECO:0000256" key="9">
    <source>
        <dbReference type="ARBA" id="ARBA00041561"/>
    </source>
</evidence>
<dbReference type="PROSITE" id="PS01129">
    <property type="entry name" value="PSI_RLU"/>
    <property type="match status" value="1"/>
</dbReference>
<evidence type="ECO:0000256" key="4">
    <source>
        <dbReference type="ARBA" id="ARBA00023235"/>
    </source>
</evidence>
<accession>A0A8H6SXJ7</accession>
<keyword evidence="4" id="KW-0413">Isomerase</keyword>
<evidence type="ECO:0000256" key="1">
    <source>
        <dbReference type="ARBA" id="ARBA00004173"/>
    </source>
</evidence>
<evidence type="ECO:0000259" key="12">
    <source>
        <dbReference type="Pfam" id="PF00849"/>
    </source>
</evidence>
<evidence type="ECO:0000256" key="7">
    <source>
        <dbReference type="ARBA" id="ARBA00038947"/>
    </source>
</evidence>
<reference evidence="13" key="1">
    <citation type="submission" date="2020-05" db="EMBL/GenBank/DDBJ databases">
        <title>Mycena genomes resolve the evolution of fungal bioluminescence.</title>
        <authorList>
            <person name="Tsai I.J."/>
        </authorList>
    </citation>
    <scope>NUCLEOTIDE SEQUENCE</scope>
    <source>
        <strain evidence="13">171206Taipei</strain>
    </source>
</reference>
<keyword evidence="3" id="KW-0496">Mitochondrion</keyword>
<dbReference type="RefSeq" id="XP_037221525.1">
    <property type="nucleotide sequence ID" value="XM_037361233.1"/>
</dbReference>
<dbReference type="Proteomes" id="UP000636479">
    <property type="component" value="Unassembled WGS sequence"/>
</dbReference>
<dbReference type="Gene3D" id="3.30.2350.10">
    <property type="entry name" value="Pseudouridine synthase"/>
    <property type="match status" value="1"/>
</dbReference>
<dbReference type="CDD" id="cd02869">
    <property type="entry name" value="PseudoU_synth_RluA_like"/>
    <property type="match status" value="1"/>
</dbReference>
<feature type="domain" description="Pseudouridine synthase RsuA/RluA-like" evidence="12">
    <location>
        <begin position="15"/>
        <end position="169"/>
    </location>
</feature>
<dbReference type="GO" id="GO:0005739">
    <property type="term" value="C:mitochondrion"/>
    <property type="evidence" value="ECO:0007669"/>
    <property type="project" value="UniProtKB-SubCell"/>
</dbReference>
<comment type="function">
    <text evidence="6">Pseudouridylate synthase responsible for the pseudouridine-2819 formation in mitochondrial 21S rRNA. May modulate the efficiency or the fidelity of the mitochondrial translation machinery.</text>
</comment>
<evidence type="ECO:0000256" key="10">
    <source>
        <dbReference type="ARBA" id="ARBA00041978"/>
    </source>
</evidence>
<dbReference type="Pfam" id="PF00849">
    <property type="entry name" value="PseudoU_synth_2"/>
    <property type="match status" value="1"/>
</dbReference>
<comment type="catalytic activity">
    <reaction evidence="5">
        <text>uridine(2819) in 21S rRNA = pseudouridine(2819) in 21S rRNA</text>
        <dbReference type="Rhea" id="RHEA:42556"/>
        <dbReference type="Rhea" id="RHEA-COMP:10113"/>
        <dbReference type="Rhea" id="RHEA-COMP:10114"/>
        <dbReference type="ChEBI" id="CHEBI:65314"/>
        <dbReference type="ChEBI" id="CHEBI:65315"/>
        <dbReference type="EC" id="5.4.99.43"/>
    </reaction>
</comment>
<dbReference type="GO" id="GO:0160143">
    <property type="term" value="F:21S rRNA pseudouridine(2819) synthase activity"/>
    <property type="evidence" value="ECO:0007669"/>
    <property type="project" value="UniProtKB-EC"/>
</dbReference>
<dbReference type="GeneID" id="59343749"/>
<dbReference type="PANTHER" id="PTHR21600">
    <property type="entry name" value="MITOCHONDRIAL RNA PSEUDOURIDINE SYNTHASE"/>
    <property type="match status" value="1"/>
</dbReference>
<evidence type="ECO:0000256" key="6">
    <source>
        <dbReference type="ARBA" id="ARBA00037513"/>
    </source>
</evidence>
<dbReference type="EMBL" id="JACAZF010000004">
    <property type="protein sequence ID" value="KAF7306506.1"/>
    <property type="molecule type" value="Genomic_DNA"/>
</dbReference>
<dbReference type="GO" id="GO:0000455">
    <property type="term" value="P:enzyme-directed rRNA pseudouridine synthesis"/>
    <property type="evidence" value="ECO:0007669"/>
    <property type="project" value="TreeGrafter"/>
</dbReference>
<sequence>MTRWSELILYVDRAVIVLNKPPGLVTQHSEIPSVIQDLQRRLQLPQPPLGVHRLDKATTGALVLARSKRFASDFHTQFKQRDVHKTYLALVRAGRQSFEQTSGTIRVPIVYKDGHATATQKLLPGADNEAREALTGWELVASSPHLPLSLLRLKLITGNKHQLRVHLAHVLKTPILGDTVHSLKPPMDSIQRALLRLRPPPESDRMFLHAAQVSFFRYKPAGSHRRFRLRIGAPLPDDFHQLCKEARIPLSDEDVNGGLAVLTDGEYKQVPNGLIGSVDGQWMPDDSWIPKTGSPYEPRVI</sequence>
<dbReference type="EC" id="5.4.99.43" evidence="7"/>
<comment type="subcellular location">
    <subcellularLocation>
        <location evidence="1">Mitochondrion</location>
    </subcellularLocation>
</comment>
<gene>
    <name evidence="13" type="ORF">MIND_00441900</name>
</gene>
<dbReference type="GO" id="GO:0003723">
    <property type="term" value="F:RNA binding"/>
    <property type="evidence" value="ECO:0007669"/>
    <property type="project" value="InterPro"/>
</dbReference>
<evidence type="ECO:0000256" key="8">
    <source>
        <dbReference type="ARBA" id="ARBA00040626"/>
    </source>
</evidence>
<evidence type="ECO:0000256" key="3">
    <source>
        <dbReference type="ARBA" id="ARBA00023128"/>
    </source>
</evidence>